<sequence length="137" mass="15172">MKSAWLLALSMIAFGCSAKQDVEPKSVTLVYDHSKLTAEIQADNHFEAHVDNDKERIDLSGLVRKLPPDYQLDVSVIKSSKTQHATNQISTSLLIKQKEIEKPILIGGVYQHTVVNDENNNPTVTESASVMSVKLNL</sequence>
<dbReference type="RefSeq" id="WP_409589118.1">
    <property type="nucleotide sequence ID" value="NZ_CAKMTZ010000079.1"/>
</dbReference>
<comment type="caution">
    <text evidence="2">The sequence shown here is derived from an EMBL/GenBank/DDBJ whole genome shotgun (WGS) entry which is preliminary data.</text>
</comment>
<protein>
    <recommendedName>
        <fullName evidence="4">Lipoprotein</fullName>
    </recommendedName>
</protein>
<dbReference type="Proteomes" id="UP001295462">
    <property type="component" value="Unassembled WGS sequence"/>
</dbReference>
<name>A0AAU9QMA3_9VIBR</name>
<evidence type="ECO:0000256" key="1">
    <source>
        <dbReference type="SAM" id="SignalP"/>
    </source>
</evidence>
<dbReference type="AlphaFoldDB" id="A0AAU9QMA3"/>
<feature type="chain" id="PRO_5043370101" description="Lipoprotein" evidence="1">
    <location>
        <begin position="19"/>
        <end position="137"/>
    </location>
</feature>
<organism evidence="2 3">
    <name type="scientific">Vibrio jasicida</name>
    <dbReference type="NCBI Taxonomy" id="766224"/>
    <lineage>
        <taxon>Bacteria</taxon>
        <taxon>Pseudomonadati</taxon>
        <taxon>Pseudomonadota</taxon>
        <taxon>Gammaproteobacteria</taxon>
        <taxon>Vibrionales</taxon>
        <taxon>Vibrionaceae</taxon>
        <taxon>Vibrio</taxon>
    </lineage>
</organism>
<accession>A0AAU9QMA3</accession>
<evidence type="ECO:0000313" key="3">
    <source>
        <dbReference type="Proteomes" id="UP001295462"/>
    </source>
</evidence>
<dbReference type="PROSITE" id="PS51257">
    <property type="entry name" value="PROKAR_LIPOPROTEIN"/>
    <property type="match status" value="1"/>
</dbReference>
<keyword evidence="1" id="KW-0732">Signal</keyword>
<proteinExistence type="predicted"/>
<evidence type="ECO:0008006" key="4">
    <source>
        <dbReference type="Google" id="ProtNLM"/>
    </source>
</evidence>
<feature type="signal peptide" evidence="1">
    <location>
        <begin position="1"/>
        <end position="18"/>
    </location>
</feature>
<evidence type="ECO:0000313" key="2">
    <source>
        <dbReference type="EMBL" id="CAH1593206.1"/>
    </source>
</evidence>
<gene>
    <name evidence="2" type="ORF">THF1A12_260059</name>
</gene>
<reference evidence="2" key="1">
    <citation type="submission" date="2022-01" db="EMBL/GenBank/DDBJ databases">
        <authorList>
            <person name="Lagorce A."/>
        </authorList>
    </citation>
    <scope>NUCLEOTIDE SEQUENCE</scope>
    <source>
        <strain evidence="2">Th15_F1_A12</strain>
    </source>
</reference>
<dbReference type="EMBL" id="CAKMUD010000079">
    <property type="protein sequence ID" value="CAH1593206.1"/>
    <property type="molecule type" value="Genomic_DNA"/>
</dbReference>